<evidence type="ECO:0000313" key="2">
    <source>
        <dbReference type="EMBL" id="BAM42213.1"/>
    </source>
</evidence>
<dbReference type="VEuPathDB" id="PiroplasmaDB:TOT_040000583"/>
<feature type="region of interest" description="Disordered" evidence="1">
    <location>
        <begin position="403"/>
        <end position="426"/>
    </location>
</feature>
<dbReference type="OrthoDB" id="361599at2759"/>
<dbReference type="Proteomes" id="UP000003786">
    <property type="component" value="Chromosome 4"/>
</dbReference>
<evidence type="ECO:0000256" key="1">
    <source>
        <dbReference type="SAM" id="MobiDB-lite"/>
    </source>
</evidence>
<feature type="compositionally biased region" description="Polar residues" evidence="1">
    <location>
        <begin position="232"/>
        <end position="241"/>
    </location>
</feature>
<dbReference type="AlphaFoldDB" id="J4C9A8"/>
<sequence>MTISTADWEKKWRLMIDKDNNKKIQNEIFGENLRDKKECEESIECTFQPNLTKSYQPGYRPKRSKDALVQLLLPIISDEESILMELRRIEREEENRRRELRDVIVSSFSRFPGKSTDHFLDFYREERLNDICSAKNLKLEVVGKLQELERRFNVLCTSESISASELKRVGFDIEKCKSIKKELLRSLDNHESLKSRCRVSREFDEIVRSLDRQRRSKSYGIAEGRSQRDSHNGNGTNLHSDQNAIKMNHGVLNNKTISEDYHKGQKGNKTQNYANVDNHYGSPSLSNPYFNNVDTNKLYNGGNGQYQSPQMSHQNPYFNQIRSNPPNYQLVDNYLDRNRLNNQWISGYQMANQPPMYSPQNGQHREIKGLLNRYPISPRSPLANQPPIYSPMANPIKNQSPMANPIKNQSPISNPIKNQSPTSSQFSNQQLIMGPKLSRNLQEPVKHTYGLNRPRYPGIPSSNGHLTTNLNYHKGNLGNYRQFPRMEHTNPFLVK</sequence>
<dbReference type="RefSeq" id="XP_009692514.1">
    <property type="nucleotide sequence ID" value="XM_009694219.1"/>
</dbReference>
<reference evidence="2 3" key="1">
    <citation type="journal article" date="2012" name="MBio">
        <title>Comparative genome analysis of three eukaryotic parasites with differing abilities to transform leukocytes reveals key mediators of Theileria-induced leukocyte transformation.</title>
        <authorList>
            <person name="Hayashida K."/>
            <person name="Hara Y."/>
            <person name="Abe T."/>
            <person name="Yamasaki C."/>
            <person name="Toyoda A."/>
            <person name="Kosuge T."/>
            <person name="Suzuki Y."/>
            <person name="Sato Y."/>
            <person name="Kawashima S."/>
            <person name="Katayama T."/>
            <person name="Wakaguri H."/>
            <person name="Inoue N."/>
            <person name="Homma K."/>
            <person name="Tada-Umezaki M."/>
            <person name="Yagi Y."/>
            <person name="Fujii Y."/>
            <person name="Habara T."/>
            <person name="Kanehisa M."/>
            <person name="Watanabe H."/>
            <person name="Ito K."/>
            <person name="Gojobori T."/>
            <person name="Sugawara H."/>
            <person name="Imanishi T."/>
            <person name="Weir W."/>
            <person name="Gardner M."/>
            <person name="Pain A."/>
            <person name="Shiels B."/>
            <person name="Hattori M."/>
            <person name="Nene V."/>
            <person name="Sugimoto C."/>
        </authorList>
    </citation>
    <scope>NUCLEOTIDE SEQUENCE [LARGE SCALE GENOMIC DNA]</scope>
    <source>
        <strain evidence="2 3">Shintoku</strain>
    </source>
</reference>
<dbReference type="eggNOG" id="ENOG502T2EG">
    <property type="taxonomic scope" value="Eukaryota"/>
</dbReference>
<protein>
    <submittedName>
        <fullName evidence="2">Uncharacterized protein</fullName>
    </submittedName>
</protein>
<name>J4C9A8_THEOR</name>
<proteinExistence type="predicted"/>
<gene>
    <name evidence="2" type="ORF">TOT_040000583</name>
</gene>
<accession>J4C9A8</accession>
<organism evidence="2 3">
    <name type="scientific">Theileria orientalis strain Shintoku</name>
    <dbReference type="NCBI Taxonomy" id="869250"/>
    <lineage>
        <taxon>Eukaryota</taxon>
        <taxon>Sar</taxon>
        <taxon>Alveolata</taxon>
        <taxon>Apicomplexa</taxon>
        <taxon>Aconoidasida</taxon>
        <taxon>Piroplasmida</taxon>
        <taxon>Theileriidae</taxon>
        <taxon>Theileria</taxon>
    </lineage>
</organism>
<evidence type="ECO:0000313" key="3">
    <source>
        <dbReference type="Proteomes" id="UP000003786"/>
    </source>
</evidence>
<dbReference type="EMBL" id="AP011949">
    <property type="protein sequence ID" value="BAM42213.1"/>
    <property type="molecule type" value="Genomic_DNA"/>
</dbReference>
<keyword evidence="3" id="KW-1185">Reference proteome</keyword>
<dbReference type="KEGG" id="tot:TOT_040000583"/>
<dbReference type="GeneID" id="20716638"/>
<feature type="region of interest" description="Disordered" evidence="1">
    <location>
        <begin position="214"/>
        <end position="241"/>
    </location>
</feature>